<evidence type="ECO:0000256" key="1">
    <source>
        <dbReference type="SAM" id="MobiDB-lite"/>
    </source>
</evidence>
<comment type="caution">
    <text evidence="2">The sequence shown here is derived from an EMBL/GenBank/DDBJ whole genome shotgun (WGS) entry which is preliminary data.</text>
</comment>
<evidence type="ECO:0000313" key="3">
    <source>
        <dbReference type="Proteomes" id="UP000236333"/>
    </source>
</evidence>
<accession>A0A2J8AET6</accession>
<feature type="region of interest" description="Disordered" evidence="1">
    <location>
        <begin position="1"/>
        <end position="26"/>
    </location>
</feature>
<feature type="compositionally biased region" description="Polar residues" evidence="1">
    <location>
        <begin position="73"/>
        <end position="90"/>
    </location>
</feature>
<feature type="region of interest" description="Disordered" evidence="1">
    <location>
        <begin position="73"/>
        <end position="120"/>
    </location>
</feature>
<organism evidence="2 3">
    <name type="scientific">Tetrabaena socialis</name>
    <dbReference type="NCBI Taxonomy" id="47790"/>
    <lineage>
        <taxon>Eukaryota</taxon>
        <taxon>Viridiplantae</taxon>
        <taxon>Chlorophyta</taxon>
        <taxon>core chlorophytes</taxon>
        <taxon>Chlorophyceae</taxon>
        <taxon>CS clade</taxon>
        <taxon>Chlamydomonadales</taxon>
        <taxon>Tetrabaenaceae</taxon>
        <taxon>Tetrabaena</taxon>
    </lineage>
</organism>
<evidence type="ECO:0000313" key="2">
    <source>
        <dbReference type="EMBL" id="PNH11030.1"/>
    </source>
</evidence>
<dbReference type="Proteomes" id="UP000236333">
    <property type="component" value="Unassembled WGS sequence"/>
</dbReference>
<name>A0A2J8AET6_9CHLO</name>
<keyword evidence="3" id="KW-1185">Reference proteome</keyword>
<sequence>MPCRSALASHSSTGATEGSHVAPVAATETDRVRHVADRQAANHQAASELVLRLLQHLHHRPARYQLRGLSVSTAGASTDSTNTFSPSAAGSTPGRERMRQAAAWGRPLKEGEDFIQLPQK</sequence>
<protein>
    <submittedName>
        <fullName evidence="2">Uncharacterized protein</fullName>
    </submittedName>
</protein>
<reference evidence="2 3" key="1">
    <citation type="journal article" date="2017" name="Mol. Biol. Evol.">
        <title>The 4-celled Tetrabaena socialis nuclear genome reveals the essential components for genetic control of cell number at the origin of multicellularity in the volvocine lineage.</title>
        <authorList>
            <person name="Featherston J."/>
            <person name="Arakaki Y."/>
            <person name="Hanschen E.R."/>
            <person name="Ferris P.J."/>
            <person name="Michod R.E."/>
            <person name="Olson B.J.S.C."/>
            <person name="Nozaki H."/>
            <person name="Durand P.M."/>
        </authorList>
    </citation>
    <scope>NUCLEOTIDE SEQUENCE [LARGE SCALE GENOMIC DNA]</scope>
    <source>
        <strain evidence="2 3">NIES-571</strain>
    </source>
</reference>
<dbReference type="EMBL" id="PGGS01000040">
    <property type="protein sequence ID" value="PNH11030.1"/>
    <property type="molecule type" value="Genomic_DNA"/>
</dbReference>
<proteinExistence type="predicted"/>
<dbReference type="AlphaFoldDB" id="A0A2J8AET6"/>
<gene>
    <name evidence="2" type="ORF">TSOC_002186</name>
</gene>